<organism evidence="6 7">
    <name type="scientific">Lysobacter niastensis</name>
    <dbReference type="NCBI Taxonomy" id="380629"/>
    <lineage>
        <taxon>Bacteria</taxon>
        <taxon>Pseudomonadati</taxon>
        <taxon>Pseudomonadota</taxon>
        <taxon>Gammaproteobacteria</taxon>
        <taxon>Lysobacterales</taxon>
        <taxon>Lysobacteraceae</taxon>
        <taxon>Lysobacter</taxon>
    </lineage>
</organism>
<dbReference type="PROSITE" id="PS50893">
    <property type="entry name" value="ABC_TRANSPORTER_2"/>
    <property type="match status" value="1"/>
</dbReference>
<sequence length="375" mass="40327">MTVYLRADSVTLELPLDVQRVDDSGHSTGLKASLGGTSRTYRDVLKNITFSAEEGDRIGILGLNGAGKTTLLRVLNGAFPPTLGKVERSGSTQSLLNATLGFAEYATVTENVILRGTAMGLRRRQLEAALPGILEFAGLVDRAAHRLHTLSSGQRMRLGFAISTAIQPDILLMDEWLATGDAAFIQRAQERMSDRVNGSQIVVLASHNTGLIRKLCNKVIVLESGRAVFVGDAAAGLECYRDMVANASAELRLYLAQNDPLLFGETVGVVERVIRQGSTLLVEGWAVSDRGREAGIVHVEVAGTPFAFEKFERKDRDDVRRYTGRSGNFGFAVEVPVAESADIMPLPAKVIVSVGEAKGQLGAPLRYVATGEFVA</sequence>
<dbReference type="InterPro" id="IPR027417">
    <property type="entry name" value="P-loop_NTPase"/>
</dbReference>
<evidence type="ECO:0000256" key="3">
    <source>
        <dbReference type="ARBA" id="ARBA00022741"/>
    </source>
</evidence>
<evidence type="ECO:0000313" key="7">
    <source>
        <dbReference type="Proteomes" id="UP001429984"/>
    </source>
</evidence>
<dbReference type="GO" id="GO:0005524">
    <property type="term" value="F:ATP binding"/>
    <property type="evidence" value="ECO:0007669"/>
    <property type="project" value="UniProtKB-KW"/>
</dbReference>
<dbReference type="Pfam" id="PF00005">
    <property type="entry name" value="ABC_tran"/>
    <property type="match status" value="1"/>
</dbReference>
<dbReference type="SUPFAM" id="SSF52540">
    <property type="entry name" value="P-loop containing nucleoside triphosphate hydrolases"/>
    <property type="match status" value="1"/>
</dbReference>
<proteinExistence type="inferred from homology"/>
<evidence type="ECO:0000256" key="4">
    <source>
        <dbReference type="ARBA" id="ARBA00022840"/>
    </source>
</evidence>
<gene>
    <name evidence="6" type="ORF">IU514_17485</name>
</gene>
<name>A0ABS0B9Z2_9GAMM</name>
<dbReference type="PANTHER" id="PTHR46743">
    <property type="entry name" value="TEICHOIC ACIDS EXPORT ATP-BINDING PROTEIN TAGH"/>
    <property type="match status" value="1"/>
</dbReference>
<dbReference type="InterPro" id="IPR003439">
    <property type="entry name" value="ABC_transporter-like_ATP-bd"/>
</dbReference>
<evidence type="ECO:0000256" key="1">
    <source>
        <dbReference type="ARBA" id="ARBA00005417"/>
    </source>
</evidence>
<dbReference type="InterPro" id="IPR017871">
    <property type="entry name" value="ABC_transporter-like_CS"/>
</dbReference>
<evidence type="ECO:0000259" key="5">
    <source>
        <dbReference type="PROSITE" id="PS50893"/>
    </source>
</evidence>
<dbReference type="SMART" id="SM00382">
    <property type="entry name" value="AAA"/>
    <property type="match status" value="1"/>
</dbReference>
<dbReference type="InterPro" id="IPR003593">
    <property type="entry name" value="AAA+_ATPase"/>
</dbReference>
<dbReference type="Proteomes" id="UP001429984">
    <property type="component" value="Unassembled WGS sequence"/>
</dbReference>
<keyword evidence="2" id="KW-0813">Transport</keyword>
<evidence type="ECO:0000313" key="6">
    <source>
        <dbReference type="EMBL" id="MBF6025824.1"/>
    </source>
</evidence>
<reference evidence="6 7" key="1">
    <citation type="submission" date="2020-11" db="EMBL/GenBank/DDBJ databases">
        <title>Draft Genome Sequence and Secondary Metabolite Biosynthetic Potential of the Lysobacter niastensis Type strain DSM 18481.</title>
        <authorList>
            <person name="Turrini P."/>
            <person name="Artuso I."/>
            <person name="Tescari M."/>
            <person name="Lugli G.A."/>
            <person name="Frangipani E."/>
            <person name="Ventura M."/>
            <person name="Visca P."/>
        </authorList>
    </citation>
    <scope>NUCLEOTIDE SEQUENCE [LARGE SCALE GENOMIC DNA]</scope>
    <source>
        <strain evidence="6 7">DSM 18481</strain>
    </source>
</reference>
<dbReference type="PROSITE" id="PS00211">
    <property type="entry name" value="ABC_TRANSPORTER_1"/>
    <property type="match status" value="1"/>
</dbReference>
<dbReference type="EMBL" id="JADLZT010000011">
    <property type="protein sequence ID" value="MBF6025824.1"/>
    <property type="molecule type" value="Genomic_DNA"/>
</dbReference>
<dbReference type="RefSeq" id="WP_194932427.1">
    <property type="nucleotide sequence ID" value="NZ_JADLZT010000011.1"/>
</dbReference>
<keyword evidence="3" id="KW-0547">Nucleotide-binding</keyword>
<keyword evidence="4 6" id="KW-0067">ATP-binding</keyword>
<comment type="similarity">
    <text evidence="1">Belongs to the ABC transporter superfamily.</text>
</comment>
<evidence type="ECO:0000256" key="2">
    <source>
        <dbReference type="ARBA" id="ARBA00022448"/>
    </source>
</evidence>
<dbReference type="Gene3D" id="3.40.50.300">
    <property type="entry name" value="P-loop containing nucleotide triphosphate hydrolases"/>
    <property type="match status" value="1"/>
</dbReference>
<dbReference type="CDD" id="cd03220">
    <property type="entry name" value="ABC_KpsT_Wzt"/>
    <property type="match status" value="1"/>
</dbReference>
<dbReference type="InterPro" id="IPR015860">
    <property type="entry name" value="ABC_transpr_TagH-like"/>
</dbReference>
<feature type="domain" description="ABC transporter" evidence="5">
    <location>
        <begin position="16"/>
        <end position="249"/>
    </location>
</feature>
<dbReference type="PANTHER" id="PTHR46743:SF2">
    <property type="entry name" value="TEICHOIC ACIDS EXPORT ATP-BINDING PROTEIN TAGH"/>
    <property type="match status" value="1"/>
</dbReference>
<accession>A0ABS0B9Z2</accession>
<comment type="caution">
    <text evidence="6">The sequence shown here is derived from an EMBL/GenBank/DDBJ whole genome shotgun (WGS) entry which is preliminary data.</text>
</comment>
<dbReference type="InterPro" id="IPR050683">
    <property type="entry name" value="Bact_Polysacc_Export_ATP-bd"/>
</dbReference>
<protein>
    <submittedName>
        <fullName evidence="6">ABC transporter ATP-binding protein</fullName>
    </submittedName>
</protein>
<keyword evidence="7" id="KW-1185">Reference proteome</keyword>